<dbReference type="SUPFAM" id="SSF48403">
    <property type="entry name" value="Ankyrin repeat"/>
    <property type="match status" value="1"/>
</dbReference>
<evidence type="ECO:0000313" key="2">
    <source>
        <dbReference type="EMBL" id="NKC30611.1"/>
    </source>
</evidence>
<evidence type="ECO:0000256" key="1">
    <source>
        <dbReference type="SAM" id="Phobius"/>
    </source>
</evidence>
<evidence type="ECO:0000313" key="3">
    <source>
        <dbReference type="Proteomes" id="UP000787635"/>
    </source>
</evidence>
<keyword evidence="1" id="KW-1133">Transmembrane helix</keyword>
<keyword evidence="3" id="KW-1185">Reference proteome</keyword>
<organism evidence="2 3">
    <name type="scientific">Falsiroseomonas selenitidurans</name>
    <dbReference type="NCBI Taxonomy" id="2716335"/>
    <lineage>
        <taxon>Bacteria</taxon>
        <taxon>Pseudomonadati</taxon>
        <taxon>Pseudomonadota</taxon>
        <taxon>Alphaproteobacteria</taxon>
        <taxon>Acetobacterales</taxon>
        <taxon>Roseomonadaceae</taxon>
        <taxon>Falsiroseomonas</taxon>
    </lineage>
</organism>
<dbReference type="Pfam" id="PF13576">
    <property type="entry name" value="Pentapeptide_3"/>
    <property type="match status" value="2"/>
</dbReference>
<dbReference type="InterPro" id="IPR036770">
    <property type="entry name" value="Ankyrin_rpt-contain_sf"/>
</dbReference>
<accession>A0ABX1E0I0</accession>
<name>A0ABX1E0I0_9PROT</name>
<feature type="transmembrane region" description="Helical" evidence="1">
    <location>
        <begin position="555"/>
        <end position="576"/>
    </location>
</feature>
<dbReference type="Proteomes" id="UP000787635">
    <property type="component" value="Unassembled WGS sequence"/>
</dbReference>
<dbReference type="RefSeq" id="WP_168028665.1">
    <property type="nucleotide sequence ID" value="NZ_JAAVNE010000008.1"/>
</dbReference>
<reference evidence="2 3" key="1">
    <citation type="submission" date="2020-03" db="EMBL/GenBank/DDBJ databases">
        <title>Roseomonas selenitidurans sp. nov. isolated from urban soil.</title>
        <authorList>
            <person name="Liu H."/>
        </authorList>
    </citation>
    <scope>NUCLEOTIDE SEQUENCE [LARGE SCALE GENOMIC DNA]</scope>
    <source>
        <strain evidence="2 3">BU-1</strain>
    </source>
</reference>
<dbReference type="EMBL" id="JAAVNE010000008">
    <property type="protein sequence ID" value="NKC30611.1"/>
    <property type="molecule type" value="Genomic_DNA"/>
</dbReference>
<protein>
    <submittedName>
        <fullName evidence="2">Pentapeptide repeat-containing protein</fullName>
    </submittedName>
</protein>
<keyword evidence="1" id="KW-0472">Membrane</keyword>
<gene>
    <name evidence="2" type="ORF">HEQ75_07030</name>
</gene>
<keyword evidence="1" id="KW-0812">Transmembrane</keyword>
<sequence length="664" mass="72135">MSKSAAEVQAEWWARWWAADFCWAGLMKHPVGKNGGVVHGGLHGEMDLQAYWRRDPATGAVRDDAAMRAAGELVAGPDGRVWHIAHLPWHWQGGAPAKAGWNEAARGKLAGVIGRRIAAAAETVTDHFCYAEVPDGRTQLSGAVLTQGLFHPDGPDHVVHAVCDRTLLPQEGAAASNWGAGFRCEFANFSKGADFSRATFSGTASFNSATFSGYARFDSATFSGAARFDSATFSGDASFHSATFSGSASFYSATFSGHARFGSATFSGDASFDSATFSGNASFYSANFSEDASFNSATFSGYARFDSATFSGDASFYSATFSGDASFDSATFSGYASFYGATFSGDASFDSGESKLLMSFFAAKFHSVGKREVQHVVTFRGWRFSGVAEFDRARFATRTEFGASVFARLASFRDIIWPDKPANWHGMFNQAVFKDLASFQGAGLSRFAAFDGAILQGGLQLDNTDERSANATFQRERAQASALQNPEEALRQLEGGCRVLKQAMEKSANKSREQVFYAFELMARRHQRGTPWWERQFSRLYGIVADYGRSIGQPLFWLALLIPLFTAVYAALVFGWRAGTLPGVPPLQVWVECLHLSMQRVFPFGPWTLTPTQMANNPVQMALQGTPGSLFGFAIRTLGTLQSLFALALAFLAGLALRRRFQMN</sequence>
<dbReference type="Gene3D" id="2.160.20.80">
    <property type="entry name" value="E3 ubiquitin-protein ligase SopA"/>
    <property type="match status" value="1"/>
</dbReference>
<comment type="caution">
    <text evidence="2">The sequence shown here is derived from an EMBL/GenBank/DDBJ whole genome shotgun (WGS) entry which is preliminary data.</text>
</comment>
<dbReference type="InterPro" id="IPR001646">
    <property type="entry name" value="5peptide_repeat"/>
</dbReference>
<feature type="transmembrane region" description="Helical" evidence="1">
    <location>
        <begin position="633"/>
        <end position="657"/>
    </location>
</feature>
<proteinExistence type="predicted"/>